<keyword evidence="3" id="KW-1185">Reference proteome</keyword>
<gene>
    <name evidence="2" type="ORF">B0T24DRAFT_615581</name>
</gene>
<organism evidence="2 3">
    <name type="scientific">Lasiosphaeria ovina</name>
    <dbReference type="NCBI Taxonomy" id="92902"/>
    <lineage>
        <taxon>Eukaryota</taxon>
        <taxon>Fungi</taxon>
        <taxon>Dikarya</taxon>
        <taxon>Ascomycota</taxon>
        <taxon>Pezizomycotina</taxon>
        <taxon>Sordariomycetes</taxon>
        <taxon>Sordariomycetidae</taxon>
        <taxon>Sordariales</taxon>
        <taxon>Lasiosphaeriaceae</taxon>
        <taxon>Lasiosphaeria</taxon>
    </lineage>
</organism>
<dbReference type="Proteomes" id="UP001287356">
    <property type="component" value="Unassembled WGS sequence"/>
</dbReference>
<evidence type="ECO:0000313" key="2">
    <source>
        <dbReference type="EMBL" id="KAK3380484.1"/>
    </source>
</evidence>
<accession>A0AAE0TUJ7</accession>
<evidence type="ECO:0000313" key="3">
    <source>
        <dbReference type="Proteomes" id="UP001287356"/>
    </source>
</evidence>
<evidence type="ECO:0008006" key="4">
    <source>
        <dbReference type="Google" id="ProtNLM"/>
    </source>
</evidence>
<proteinExistence type="predicted"/>
<sequence length="510" mass="55987">MAMNQPTATDNVGSSNPNPLPTLSSSSEFLSPCPKFGVLVLGNPESTKQELFSSIFGVDLEKKLVADAFSSAHDIEKELDLQGQNERLAIYTSPNFGTDDEGVYSRVCDFLASNSAPPSRVHCIWYCVASEEDRPVHALEERFFTRDLASLAAHTPLVLVFTKYDEFVSQVQLDWSRQADHRGLSKVAVSHILRDLTAKRFAKQIGKRWDDVESRSLIKKIPRVCVASRSDVEDDGLGSTSFHALATATLDNLRERSVKSAFAAAQRNSALVATRFCADTAAEYFAVDTGHARKLAGVDMRDIMPNFFAKAVQIFNMRDSASVLTDSSLLGRVLEATFGPGERLLLDQSLHCSTAESGTMLLSLSPHERAVLLTQALAGIVLFLHKLADTQWPHEDFLSPYTLSARTLEHALRDISSGHEKRVVLETVEASPIFASCQLKSQVADLIARAVEQADDERAPNFLANGHHASSRAIIVEDDADLQEISISFVNDKNPDDMVLPCGLSILRLN</sequence>
<reference evidence="2" key="2">
    <citation type="submission" date="2023-06" db="EMBL/GenBank/DDBJ databases">
        <authorList>
            <consortium name="Lawrence Berkeley National Laboratory"/>
            <person name="Haridas S."/>
            <person name="Hensen N."/>
            <person name="Bonometti L."/>
            <person name="Westerberg I."/>
            <person name="Brannstrom I.O."/>
            <person name="Guillou S."/>
            <person name="Cros-Aarteil S."/>
            <person name="Calhoun S."/>
            <person name="Kuo A."/>
            <person name="Mondo S."/>
            <person name="Pangilinan J."/>
            <person name="Riley R."/>
            <person name="Labutti K."/>
            <person name="Andreopoulos B."/>
            <person name="Lipzen A."/>
            <person name="Chen C."/>
            <person name="Yanf M."/>
            <person name="Daum C."/>
            <person name="Ng V."/>
            <person name="Clum A."/>
            <person name="Steindorff A."/>
            <person name="Ohm R."/>
            <person name="Martin F."/>
            <person name="Silar P."/>
            <person name="Natvig D."/>
            <person name="Lalanne C."/>
            <person name="Gautier V."/>
            <person name="Ament-Velasquez S.L."/>
            <person name="Kruys A."/>
            <person name="Hutchinson M.I."/>
            <person name="Powell A.J."/>
            <person name="Barry K."/>
            <person name="Miller A.N."/>
            <person name="Grigoriev I.V."/>
            <person name="Debuchy R."/>
            <person name="Gladieux P."/>
            <person name="Thoren M.H."/>
            <person name="Johannesson H."/>
        </authorList>
    </citation>
    <scope>NUCLEOTIDE SEQUENCE</scope>
    <source>
        <strain evidence="2">CBS 958.72</strain>
    </source>
</reference>
<dbReference type="AlphaFoldDB" id="A0AAE0TUJ7"/>
<feature type="compositionally biased region" description="Low complexity" evidence="1">
    <location>
        <begin position="14"/>
        <end position="26"/>
    </location>
</feature>
<feature type="region of interest" description="Disordered" evidence="1">
    <location>
        <begin position="1"/>
        <end position="26"/>
    </location>
</feature>
<comment type="caution">
    <text evidence="2">The sequence shown here is derived from an EMBL/GenBank/DDBJ whole genome shotgun (WGS) entry which is preliminary data.</text>
</comment>
<feature type="compositionally biased region" description="Polar residues" evidence="1">
    <location>
        <begin position="1"/>
        <end position="13"/>
    </location>
</feature>
<name>A0AAE0TUJ7_9PEZI</name>
<protein>
    <recommendedName>
        <fullName evidence="4">G domain-containing protein</fullName>
    </recommendedName>
</protein>
<dbReference type="EMBL" id="JAULSN010000002">
    <property type="protein sequence ID" value="KAK3380484.1"/>
    <property type="molecule type" value="Genomic_DNA"/>
</dbReference>
<evidence type="ECO:0000256" key="1">
    <source>
        <dbReference type="SAM" id="MobiDB-lite"/>
    </source>
</evidence>
<reference evidence="2" key="1">
    <citation type="journal article" date="2023" name="Mol. Phylogenet. Evol.">
        <title>Genome-scale phylogeny and comparative genomics of the fungal order Sordariales.</title>
        <authorList>
            <person name="Hensen N."/>
            <person name="Bonometti L."/>
            <person name="Westerberg I."/>
            <person name="Brannstrom I.O."/>
            <person name="Guillou S."/>
            <person name="Cros-Aarteil S."/>
            <person name="Calhoun S."/>
            <person name="Haridas S."/>
            <person name="Kuo A."/>
            <person name="Mondo S."/>
            <person name="Pangilinan J."/>
            <person name="Riley R."/>
            <person name="LaButti K."/>
            <person name="Andreopoulos B."/>
            <person name="Lipzen A."/>
            <person name="Chen C."/>
            <person name="Yan M."/>
            <person name="Daum C."/>
            <person name="Ng V."/>
            <person name="Clum A."/>
            <person name="Steindorff A."/>
            <person name="Ohm R.A."/>
            <person name="Martin F."/>
            <person name="Silar P."/>
            <person name="Natvig D.O."/>
            <person name="Lalanne C."/>
            <person name="Gautier V."/>
            <person name="Ament-Velasquez S.L."/>
            <person name="Kruys A."/>
            <person name="Hutchinson M.I."/>
            <person name="Powell A.J."/>
            <person name="Barry K."/>
            <person name="Miller A.N."/>
            <person name="Grigoriev I.V."/>
            <person name="Debuchy R."/>
            <person name="Gladieux P."/>
            <person name="Hiltunen Thoren M."/>
            <person name="Johannesson H."/>
        </authorList>
    </citation>
    <scope>NUCLEOTIDE SEQUENCE</scope>
    <source>
        <strain evidence="2">CBS 958.72</strain>
    </source>
</reference>